<organism evidence="1 2">
    <name type="scientific">Trichoglossum hirsutum</name>
    <dbReference type="NCBI Taxonomy" id="265104"/>
    <lineage>
        <taxon>Eukaryota</taxon>
        <taxon>Fungi</taxon>
        <taxon>Dikarya</taxon>
        <taxon>Ascomycota</taxon>
        <taxon>Pezizomycotina</taxon>
        <taxon>Geoglossomycetes</taxon>
        <taxon>Geoglossales</taxon>
        <taxon>Geoglossaceae</taxon>
        <taxon>Trichoglossum</taxon>
    </lineage>
</organism>
<keyword evidence="2" id="KW-1185">Reference proteome</keyword>
<feature type="non-terminal residue" evidence="1">
    <location>
        <position position="744"/>
    </location>
</feature>
<dbReference type="EMBL" id="JAGHQM010000244">
    <property type="protein sequence ID" value="KAH0563159.1"/>
    <property type="molecule type" value="Genomic_DNA"/>
</dbReference>
<protein>
    <submittedName>
        <fullName evidence="1">Uncharacterized protein</fullName>
    </submittedName>
</protein>
<sequence>MPTVFNVQADVVAGYQASGDIVRSMLQVGLSDDVHPIVLTYLDHLGNWLGASPSAMQTVRTAVCCHGSVVLRKLGLMVGIKPVDTARLLADCSGGVAWLTWEAALLECFSHEDVALFQQEAGRMIGLKSIVIPHTRELVSAIGATAPRLGTVSFPEHYARMCGAMRQALFAATDTCPAGVAEPPAIMDVVELLTQVAESYKEENSIIIRGQRSIGWLAATLTWIYAEAVEVLAAGTVVKESEKRGGKNSTSLFPLISVELSDDETSYLTLDYRVEREGLVAAVTTQPRKDTLASFGPKRSRADQYFTNWLACTSPVEPEEAGHLAAAAAQLTCGLLRTIHLSNEGGEGEFHAETKGSGRQLVNVLRLPGSHSDVRRVREFFTIQDDGPRPQPATSQIQLILANPQSELEEVKEGGSTTALAFLARVPSLREVYGRMVREMLRIGIRGENECHCVLPGSGPEAWLPSAHESHCGVYQAASLGVELVAVCICSLLVEGPTSPRLAMFDAAPLRWAISKAIEQSVLTGSALISGADMMKSVLVIAGYSGTYNYGPLIVSSGGQALVLAALYEMTLSPMSIGRVMAFPGAVLHRGQYYERLVVGPCRRLGGDILREVSGMTARKPRDDEKAALTITPNAEGVAETIDVVIRETAQELLLIVRSRQPDGTVKEHDMWHCITAALTANMLGGCSHEKSRPYTPRPAETVRLVGTGTNLGRVFMDHTLTVALVHESGLDRLLACGVGVNLV</sequence>
<evidence type="ECO:0000313" key="1">
    <source>
        <dbReference type="EMBL" id="KAH0563159.1"/>
    </source>
</evidence>
<comment type="caution">
    <text evidence="1">The sequence shown here is derived from an EMBL/GenBank/DDBJ whole genome shotgun (WGS) entry which is preliminary data.</text>
</comment>
<gene>
    <name evidence="1" type="ORF">GP486_002267</name>
</gene>
<proteinExistence type="predicted"/>
<evidence type="ECO:0000313" key="2">
    <source>
        <dbReference type="Proteomes" id="UP000750711"/>
    </source>
</evidence>
<dbReference type="Proteomes" id="UP000750711">
    <property type="component" value="Unassembled WGS sequence"/>
</dbReference>
<accession>A0A9P8LFE6</accession>
<dbReference type="AlphaFoldDB" id="A0A9P8LFE6"/>
<reference evidence="1" key="1">
    <citation type="submission" date="2021-03" db="EMBL/GenBank/DDBJ databases">
        <title>Comparative genomics and phylogenomic investigation of the class Geoglossomycetes provide insights into ecological specialization and systematics.</title>
        <authorList>
            <person name="Melie T."/>
            <person name="Pirro S."/>
            <person name="Miller A.N."/>
            <person name="Quandt A."/>
        </authorList>
    </citation>
    <scope>NUCLEOTIDE SEQUENCE</scope>
    <source>
        <strain evidence="1">CAQ_001_2017</strain>
    </source>
</reference>
<name>A0A9P8LFE6_9PEZI</name>